<dbReference type="Proteomes" id="UP000315842">
    <property type="component" value="Unassembled WGS sequence"/>
</dbReference>
<accession>A0A4Y3K820</accession>
<organism evidence="2 3">
    <name type="scientific">Cellulomonas uda</name>
    <dbReference type="NCBI Taxonomy" id="1714"/>
    <lineage>
        <taxon>Bacteria</taxon>
        <taxon>Bacillati</taxon>
        <taxon>Actinomycetota</taxon>
        <taxon>Actinomycetes</taxon>
        <taxon>Micrococcales</taxon>
        <taxon>Cellulomonadaceae</taxon>
        <taxon>Cellulomonas</taxon>
    </lineage>
</organism>
<keyword evidence="3" id="KW-1185">Reference proteome</keyword>
<evidence type="ECO:0000313" key="3">
    <source>
        <dbReference type="Proteomes" id="UP000315842"/>
    </source>
</evidence>
<gene>
    <name evidence="2" type="ORF">CUD01_03100</name>
</gene>
<dbReference type="InterPro" id="IPR025285">
    <property type="entry name" value="DUF4145"/>
</dbReference>
<evidence type="ECO:0000259" key="1">
    <source>
        <dbReference type="Pfam" id="PF13643"/>
    </source>
</evidence>
<name>A0A4Y3K820_CELUD</name>
<dbReference type="AlphaFoldDB" id="A0A4Y3K820"/>
<dbReference type="EMBL" id="BJLP01000003">
    <property type="protein sequence ID" value="GEA79866.1"/>
    <property type="molecule type" value="Genomic_DNA"/>
</dbReference>
<feature type="domain" description="DUF4145" evidence="1">
    <location>
        <begin position="105"/>
        <end position="192"/>
    </location>
</feature>
<proteinExistence type="predicted"/>
<sequence>MANLNADIRTVQSPVNQYGLDDSTFWLAATCPHCGPSSFLMVAATVSSGSPQKPNGHVQYLRCVACRRGAVMNNGVLSPGTTPLPAVDGCPDDVDVAWTEVRSDLSAGAATSAVMMCRKLLFHIAVEQGLAPENDKGRAPTFEQCLAQLREKGLLTPPLEPWVQHIKDVGNKANHDLSVITPEDALRVATFTRQLLVTTYEMPFRMREALGEPEEPLDGATTISV</sequence>
<reference evidence="2 3" key="1">
    <citation type="submission" date="2019-06" db="EMBL/GenBank/DDBJ databases">
        <title>Whole genome shotgun sequence of Cellulomonas uda NBRC 3747.</title>
        <authorList>
            <person name="Hosoyama A."/>
            <person name="Uohara A."/>
            <person name="Ohji S."/>
            <person name="Ichikawa N."/>
        </authorList>
    </citation>
    <scope>NUCLEOTIDE SEQUENCE [LARGE SCALE GENOMIC DNA]</scope>
    <source>
        <strain evidence="2 3">NBRC 3747</strain>
    </source>
</reference>
<dbReference type="RefSeq" id="WP_141318128.1">
    <property type="nucleotide sequence ID" value="NZ_BJLP01000003.1"/>
</dbReference>
<dbReference type="Pfam" id="PF13643">
    <property type="entry name" value="DUF4145"/>
    <property type="match status" value="1"/>
</dbReference>
<comment type="caution">
    <text evidence="2">The sequence shown here is derived from an EMBL/GenBank/DDBJ whole genome shotgun (WGS) entry which is preliminary data.</text>
</comment>
<evidence type="ECO:0000313" key="2">
    <source>
        <dbReference type="EMBL" id="GEA79866.1"/>
    </source>
</evidence>
<protein>
    <recommendedName>
        <fullName evidence="1">DUF4145 domain-containing protein</fullName>
    </recommendedName>
</protein>